<name>A0A812BYL5_ACAPH</name>
<keyword evidence="4" id="KW-1185">Reference proteome</keyword>
<proteinExistence type="predicted"/>
<evidence type="ECO:0000256" key="2">
    <source>
        <dbReference type="SAM" id="Phobius"/>
    </source>
</evidence>
<feature type="compositionally biased region" description="Low complexity" evidence="1">
    <location>
        <begin position="354"/>
        <end position="368"/>
    </location>
</feature>
<dbReference type="PANTHER" id="PTHR31735:SF1">
    <property type="entry name" value="VACUOLAR MEMBRANE PROTEIN YPL162C"/>
    <property type="match status" value="1"/>
</dbReference>
<accession>A0A812BYL5</accession>
<comment type="caution">
    <text evidence="3">The sequence shown here is derived from an EMBL/GenBank/DDBJ whole genome shotgun (WGS) entry which is preliminary data.</text>
</comment>
<dbReference type="GO" id="GO:0016020">
    <property type="term" value="C:membrane"/>
    <property type="evidence" value="ECO:0007669"/>
    <property type="project" value="TreeGrafter"/>
</dbReference>
<reference evidence="3" key="1">
    <citation type="submission" date="2021-01" db="EMBL/GenBank/DDBJ databases">
        <authorList>
            <person name="Li R."/>
            <person name="Bekaert M."/>
        </authorList>
    </citation>
    <scope>NUCLEOTIDE SEQUENCE</scope>
    <source>
        <strain evidence="3">Farmed</strain>
    </source>
</reference>
<evidence type="ECO:0000313" key="4">
    <source>
        <dbReference type="Proteomes" id="UP000597762"/>
    </source>
</evidence>
<sequence length="382" mass="42943">MVVQLLTAPTESVPHLLATPTPTFLFSSPTRTSISVSSPEPPFLRSSVNGVSSSSTFLSLSSPPSLRVDVLNSNHSAQPSTKILLSTDLPSSHMEARCSPGDLLGPLGLFVQALLAFLAFTTLIAKRFCEPKHERRPWRIWFYDTSKQAIGAAVIHFANVFLAGMFQGDPCTWYFVSFLLDSTVGLLIIYIGLKSAQYLALQKGWESLRFGEYGNPPQCNAWVGQCALYILVMIVEKILMTLLVQFHFWVKVRKFILAPVKDASLEIVIVMFMVPLFVNAFIFWVVDNFLKRQIRQTKSLSITSDDVSVKYFRHNDRLKYYNHIEKTQDFEADMLLMDDDEINTSSPSAMLTPNSNSGSSRRLSNSSINHRESREWLLDSPG</sequence>
<gene>
    <name evidence="3" type="ORF">SPHA_24117</name>
</gene>
<evidence type="ECO:0000313" key="3">
    <source>
        <dbReference type="EMBL" id="CAE1244023.1"/>
    </source>
</evidence>
<feature type="transmembrane region" description="Helical" evidence="2">
    <location>
        <begin position="267"/>
        <end position="286"/>
    </location>
</feature>
<dbReference type="InterPro" id="IPR022127">
    <property type="entry name" value="STIMATE/YPL162C"/>
</dbReference>
<feature type="region of interest" description="Disordered" evidence="1">
    <location>
        <begin position="346"/>
        <end position="382"/>
    </location>
</feature>
<dbReference type="Pfam" id="PF12400">
    <property type="entry name" value="STIMATE"/>
    <property type="match status" value="1"/>
</dbReference>
<dbReference type="AlphaFoldDB" id="A0A812BYL5"/>
<keyword evidence="2" id="KW-0472">Membrane</keyword>
<keyword evidence="2" id="KW-0812">Transmembrane</keyword>
<dbReference type="OrthoDB" id="431202at2759"/>
<organism evidence="3 4">
    <name type="scientific">Acanthosepion pharaonis</name>
    <name type="common">Pharaoh cuttlefish</name>
    <name type="synonym">Sepia pharaonis</name>
    <dbReference type="NCBI Taxonomy" id="158019"/>
    <lineage>
        <taxon>Eukaryota</taxon>
        <taxon>Metazoa</taxon>
        <taxon>Spiralia</taxon>
        <taxon>Lophotrochozoa</taxon>
        <taxon>Mollusca</taxon>
        <taxon>Cephalopoda</taxon>
        <taxon>Coleoidea</taxon>
        <taxon>Decapodiformes</taxon>
        <taxon>Sepiida</taxon>
        <taxon>Sepiina</taxon>
        <taxon>Sepiidae</taxon>
        <taxon>Acanthosepion</taxon>
    </lineage>
</organism>
<dbReference type="EMBL" id="CAHIKZ030000895">
    <property type="protein sequence ID" value="CAE1244023.1"/>
    <property type="molecule type" value="Genomic_DNA"/>
</dbReference>
<feature type="transmembrane region" description="Helical" evidence="2">
    <location>
        <begin position="226"/>
        <end position="247"/>
    </location>
</feature>
<feature type="transmembrane region" description="Helical" evidence="2">
    <location>
        <begin position="109"/>
        <end position="129"/>
    </location>
</feature>
<dbReference type="Proteomes" id="UP000597762">
    <property type="component" value="Unassembled WGS sequence"/>
</dbReference>
<protein>
    <submittedName>
        <fullName evidence="3">Store-operated calcium entry regulator STIMATE</fullName>
    </submittedName>
</protein>
<evidence type="ECO:0000256" key="1">
    <source>
        <dbReference type="SAM" id="MobiDB-lite"/>
    </source>
</evidence>
<feature type="transmembrane region" description="Helical" evidence="2">
    <location>
        <begin position="172"/>
        <end position="193"/>
    </location>
</feature>
<dbReference type="PANTHER" id="PTHR31735">
    <property type="entry name" value="VACUOLAR MEMBRANE PROTEIN YPL162C"/>
    <property type="match status" value="1"/>
</dbReference>
<feature type="compositionally biased region" description="Basic and acidic residues" evidence="1">
    <location>
        <begin position="369"/>
        <end position="382"/>
    </location>
</feature>
<keyword evidence="2" id="KW-1133">Transmembrane helix</keyword>
<feature type="transmembrane region" description="Helical" evidence="2">
    <location>
        <begin position="149"/>
        <end position="166"/>
    </location>
</feature>